<dbReference type="GO" id="GO:0016491">
    <property type="term" value="F:oxidoreductase activity"/>
    <property type="evidence" value="ECO:0007669"/>
    <property type="project" value="UniProtKB-KW"/>
</dbReference>
<dbReference type="STRING" id="155417.A0A4Q4T8U2"/>
<comment type="caution">
    <text evidence="3">The sequence shown here is derived from an EMBL/GenBank/DDBJ whole genome shotgun (WGS) entry which is preliminary data.</text>
</comment>
<feature type="compositionally biased region" description="Low complexity" evidence="2">
    <location>
        <begin position="498"/>
        <end position="513"/>
    </location>
</feature>
<dbReference type="OrthoDB" id="10004862at2759"/>
<protein>
    <recommendedName>
        <fullName evidence="5">HypA protein</fullName>
    </recommendedName>
</protein>
<dbReference type="InterPro" id="IPR025337">
    <property type="entry name" value="Questin_oxidase-like"/>
</dbReference>
<dbReference type="AlphaFoldDB" id="A0A4Q4T8U2"/>
<evidence type="ECO:0000313" key="3">
    <source>
        <dbReference type="EMBL" id="RYP01435.1"/>
    </source>
</evidence>
<evidence type="ECO:0000256" key="1">
    <source>
        <dbReference type="ARBA" id="ARBA00023002"/>
    </source>
</evidence>
<dbReference type="PANTHER" id="PTHR35870">
    <property type="entry name" value="PROTEIN, PUTATIVE (AFU_ORTHOLOGUE AFUA_5G03330)-RELATED"/>
    <property type="match status" value="1"/>
</dbReference>
<accession>A0A4Q4T8U2</accession>
<feature type="region of interest" description="Disordered" evidence="2">
    <location>
        <begin position="477"/>
        <end position="531"/>
    </location>
</feature>
<organism evidence="3 4">
    <name type="scientific">Monosporascus ibericus</name>
    <dbReference type="NCBI Taxonomy" id="155417"/>
    <lineage>
        <taxon>Eukaryota</taxon>
        <taxon>Fungi</taxon>
        <taxon>Dikarya</taxon>
        <taxon>Ascomycota</taxon>
        <taxon>Pezizomycotina</taxon>
        <taxon>Sordariomycetes</taxon>
        <taxon>Xylariomycetidae</taxon>
        <taxon>Xylariales</taxon>
        <taxon>Xylariales incertae sedis</taxon>
        <taxon>Monosporascus</taxon>
    </lineage>
</organism>
<dbReference type="PANTHER" id="PTHR35870:SF1">
    <property type="entry name" value="PROTEIN, PUTATIVE (AFU_ORTHOLOGUE AFUA_5G03330)-RELATED"/>
    <property type="match status" value="1"/>
</dbReference>
<sequence length="531" mass="59584">MSFMRLPSQLIQRSLNKRPLQEISRTMATTSKIQITPENTGLWHIKQTEPAAKKATELLQKDLETHHVFFNNDGFHNHISHHILALYGIGAPPESLERGYKANEGYQRPAAPPHEELRDWAEVKQYLGKDEHYADFLAFFKGEIERLGGWEAVLREYLFKPGDERSDDLLVRMFAGLLHPLIQLMYGIEWRQPAVVAMALAQAAVHGDQGGLRNFLLTADRQAHAASSSEPMPAIVDLLEKVRADEKLARSARMSDGNKIRDGVLGRAWDEAIAVASRVRVNPDELDERTAEMYHAAVYEGASAALRPGKEPKWDFFLIPEAACGIGHHTNVCPIFLAINAQDWIPLESKARILEWKIRLDLGQYAARACPELSLDRIASYEPKDRGPGPAVERLLPRIHAFEDDGHASKLFRAVEIGRRVISRYENNDNNNNNKNWVLIRSPELWDKIMHLVVDSVEAPGPTWVRGAGDAEAWKHTPKGFQGSQTAPNPQRIMLCPRSSRSSSPKSDRGWSSTGISYSPGEGMIVEVSDD</sequence>
<dbReference type="Proteomes" id="UP000293360">
    <property type="component" value="Unassembled WGS sequence"/>
</dbReference>
<evidence type="ECO:0000256" key="2">
    <source>
        <dbReference type="SAM" id="MobiDB-lite"/>
    </source>
</evidence>
<dbReference type="EMBL" id="QJNU01000359">
    <property type="protein sequence ID" value="RYP01435.1"/>
    <property type="molecule type" value="Genomic_DNA"/>
</dbReference>
<keyword evidence="1" id="KW-0560">Oxidoreductase</keyword>
<dbReference type="Pfam" id="PF14027">
    <property type="entry name" value="Questin_oxidase"/>
    <property type="match status" value="1"/>
</dbReference>
<name>A0A4Q4T8U2_9PEZI</name>
<proteinExistence type="predicted"/>
<reference evidence="3 4" key="1">
    <citation type="submission" date="2018-06" db="EMBL/GenBank/DDBJ databases">
        <title>Complete Genomes of Monosporascus.</title>
        <authorList>
            <person name="Robinson A.J."/>
            <person name="Natvig D.O."/>
        </authorList>
    </citation>
    <scope>NUCLEOTIDE SEQUENCE [LARGE SCALE GENOMIC DNA]</scope>
    <source>
        <strain evidence="3 4">CBS 110550</strain>
    </source>
</reference>
<evidence type="ECO:0000313" key="4">
    <source>
        <dbReference type="Proteomes" id="UP000293360"/>
    </source>
</evidence>
<gene>
    <name evidence="3" type="ORF">DL764_006205</name>
</gene>
<evidence type="ECO:0008006" key="5">
    <source>
        <dbReference type="Google" id="ProtNLM"/>
    </source>
</evidence>
<keyword evidence="4" id="KW-1185">Reference proteome</keyword>